<comment type="similarity">
    <text evidence="2">Belongs to the autoinducer-2 exporter (AI-2E) (TC 2.A.86) family.</text>
</comment>
<dbReference type="GO" id="GO:0005886">
    <property type="term" value="C:plasma membrane"/>
    <property type="evidence" value="ECO:0007669"/>
    <property type="project" value="UniProtKB-SubCell"/>
</dbReference>
<dbReference type="Pfam" id="PF01594">
    <property type="entry name" value="AI-2E_transport"/>
    <property type="match status" value="1"/>
</dbReference>
<keyword evidence="7 8" id="KW-0472">Membrane</keyword>
<dbReference type="Proteomes" id="UP000070326">
    <property type="component" value="Unassembled WGS sequence"/>
</dbReference>
<feature type="transmembrane region" description="Helical" evidence="8">
    <location>
        <begin position="234"/>
        <end position="257"/>
    </location>
</feature>
<feature type="transmembrane region" description="Helical" evidence="8">
    <location>
        <begin position="349"/>
        <end position="367"/>
    </location>
</feature>
<evidence type="ECO:0008006" key="11">
    <source>
        <dbReference type="Google" id="ProtNLM"/>
    </source>
</evidence>
<keyword evidence="5 8" id="KW-0812">Transmembrane</keyword>
<feature type="transmembrane region" description="Helical" evidence="8">
    <location>
        <begin position="12"/>
        <end position="30"/>
    </location>
</feature>
<feature type="transmembrane region" description="Helical" evidence="8">
    <location>
        <begin position="42"/>
        <end position="67"/>
    </location>
</feature>
<evidence type="ECO:0000256" key="3">
    <source>
        <dbReference type="ARBA" id="ARBA00022448"/>
    </source>
</evidence>
<evidence type="ECO:0000256" key="5">
    <source>
        <dbReference type="ARBA" id="ARBA00022692"/>
    </source>
</evidence>
<dbReference type="AlphaFoldDB" id="A0A135YYH1"/>
<evidence type="ECO:0000313" key="9">
    <source>
        <dbReference type="EMBL" id="KXI14427.1"/>
    </source>
</evidence>
<sequence>MKFDWNKKYTTIALYSVIVIASGIMLYLGLTKFTKLSELFNTFIAIIRPFIIGFSLAYLFNFMLAFYEDKIILNIAKKGISHRKMRTLSLLMTYFTVCILVYLFIEFILPEVAASLSSIITDFPRIVNKLYLYTDSLISSIEISGPAKEFVTAKIEEIGKQLMEFATNLMPYLANTLLMVLKSIWNLVLGIIISVYVLADKESFYAMCKKFIRAVFSTSAGDYILYVTDLSNDMFGKFIVGKIIDSTIIGAIAFIVLYIVKMPYLILITFIIGVTNIIPFFGPFIGAVPSIILVLFVSPIKALWLTIIIFIIQQLDGNVIGPKILGGSLGISSFWILFSLLLAGKFFGLIGMVLGVPLFAVIHTLAGETINDKLVKKGLPTSKEEYK</sequence>
<dbReference type="PATRIC" id="fig|1261.3.peg.313"/>
<evidence type="ECO:0000313" key="10">
    <source>
        <dbReference type="Proteomes" id="UP000070326"/>
    </source>
</evidence>
<dbReference type="PANTHER" id="PTHR21716:SF53">
    <property type="entry name" value="PERMEASE PERM-RELATED"/>
    <property type="match status" value="1"/>
</dbReference>
<dbReference type="PANTHER" id="PTHR21716">
    <property type="entry name" value="TRANSMEMBRANE PROTEIN"/>
    <property type="match status" value="1"/>
</dbReference>
<dbReference type="InterPro" id="IPR002549">
    <property type="entry name" value="AI-2E-like"/>
</dbReference>
<dbReference type="RefSeq" id="WP_021935301.1">
    <property type="nucleotide sequence ID" value="NZ_CAXUJS010000010.1"/>
</dbReference>
<accession>A0A135YYH1</accession>
<reference evidence="9 10" key="1">
    <citation type="submission" date="2016-02" db="EMBL/GenBank/DDBJ databases">
        <authorList>
            <person name="Wen L."/>
            <person name="He K."/>
            <person name="Yang H."/>
        </authorList>
    </citation>
    <scope>NUCLEOTIDE SEQUENCE [LARGE SCALE GENOMIC DNA]</scope>
    <source>
        <strain evidence="9 10">MJR8628A</strain>
    </source>
</reference>
<evidence type="ECO:0000256" key="4">
    <source>
        <dbReference type="ARBA" id="ARBA00022475"/>
    </source>
</evidence>
<evidence type="ECO:0000256" key="6">
    <source>
        <dbReference type="ARBA" id="ARBA00022989"/>
    </source>
</evidence>
<feature type="transmembrane region" description="Helical" evidence="8">
    <location>
        <begin position="88"/>
        <end position="109"/>
    </location>
</feature>
<keyword evidence="4" id="KW-1003">Cell membrane</keyword>
<comment type="caution">
    <text evidence="9">The sequence shown here is derived from an EMBL/GenBank/DDBJ whole genome shotgun (WGS) entry which is preliminary data.</text>
</comment>
<feature type="transmembrane region" description="Helical" evidence="8">
    <location>
        <begin position="211"/>
        <end position="228"/>
    </location>
</feature>
<name>A0A135YYH1_9FIRM</name>
<feature type="transmembrane region" description="Helical" evidence="8">
    <location>
        <begin position="324"/>
        <end position="343"/>
    </location>
</feature>
<evidence type="ECO:0000256" key="8">
    <source>
        <dbReference type="SAM" id="Phobius"/>
    </source>
</evidence>
<organism evidence="9 10">
    <name type="scientific">Peptostreptococcus anaerobius</name>
    <dbReference type="NCBI Taxonomy" id="1261"/>
    <lineage>
        <taxon>Bacteria</taxon>
        <taxon>Bacillati</taxon>
        <taxon>Bacillota</taxon>
        <taxon>Clostridia</taxon>
        <taxon>Peptostreptococcales</taxon>
        <taxon>Peptostreptococcaceae</taxon>
        <taxon>Peptostreptococcus</taxon>
    </lineage>
</organism>
<dbReference type="EMBL" id="LSQZ01000008">
    <property type="protein sequence ID" value="KXI14427.1"/>
    <property type="molecule type" value="Genomic_DNA"/>
</dbReference>
<proteinExistence type="inferred from homology"/>
<feature type="transmembrane region" description="Helical" evidence="8">
    <location>
        <begin position="172"/>
        <end position="199"/>
    </location>
</feature>
<evidence type="ECO:0000256" key="1">
    <source>
        <dbReference type="ARBA" id="ARBA00004651"/>
    </source>
</evidence>
<dbReference type="eggNOG" id="COG0628">
    <property type="taxonomic scope" value="Bacteria"/>
</dbReference>
<gene>
    <name evidence="9" type="ORF">HMPREF3195_00236</name>
</gene>
<keyword evidence="3" id="KW-0813">Transport</keyword>
<feature type="transmembrane region" description="Helical" evidence="8">
    <location>
        <begin position="264"/>
        <end position="285"/>
    </location>
</feature>
<keyword evidence="6 8" id="KW-1133">Transmembrane helix</keyword>
<evidence type="ECO:0000256" key="7">
    <source>
        <dbReference type="ARBA" id="ARBA00023136"/>
    </source>
</evidence>
<comment type="subcellular location">
    <subcellularLocation>
        <location evidence="1">Cell membrane</location>
        <topology evidence="1">Multi-pass membrane protein</topology>
    </subcellularLocation>
</comment>
<feature type="transmembrane region" description="Helical" evidence="8">
    <location>
        <begin position="291"/>
        <end position="312"/>
    </location>
</feature>
<dbReference type="STRING" id="1261.HMPREF3195_00236"/>
<dbReference type="GO" id="GO:0055085">
    <property type="term" value="P:transmembrane transport"/>
    <property type="evidence" value="ECO:0007669"/>
    <property type="project" value="TreeGrafter"/>
</dbReference>
<protein>
    <recommendedName>
        <fullName evidence="11">AI-2E family transporter</fullName>
    </recommendedName>
</protein>
<evidence type="ECO:0000256" key="2">
    <source>
        <dbReference type="ARBA" id="ARBA00009773"/>
    </source>
</evidence>